<reference evidence="1 2" key="1">
    <citation type="submission" date="2012-11" db="EMBL/GenBank/DDBJ databases">
        <title>Whole genome sequence of Gluconacetobacter xylinus NBRC 13693.</title>
        <authorList>
            <person name="Azuma Y."/>
            <person name="Higashiura N."/>
            <person name="Hirakawa H."/>
            <person name="Matsushita K."/>
        </authorList>
    </citation>
    <scope>NUCLEOTIDE SEQUENCE [LARGE SCALE GENOMIC DNA]</scope>
    <source>
        <strain evidence="1 2">NBRC 13693</strain>
    </source>
</reference>
<sequence>MSKSPEAPVTSIVPDLQFIGWQIAEQTFSDGEGAAKLLDYLQGAAYAIGFSIWKEGGASRGQMHYVAETIAQAGKARWVELTMDPAFIAFLSADPEGRA</sequence>
<name>A0A0D6Q785_KOMXY</name>
<evidence type="ECO:0000313" key="2">
    <source>
        <dbReference type="Proteomes" id="UP000032683"/>
    </source>
</evidence>
<dbReference type="EMBL" id="BANJ01000008">
    <property type="protein sequence ID" value="GAN98646.1"/>
    <property type="molecule type" value="Genomic_DNA"/>
</dbReference>
<gene>
    <name evidence="1" type="ORF">Gxy13693_008_020</name>
</gene>
<dbReference type="Proteomes" id="UP000032683">
    <property type="component" value="Unassembled WGS sequence"/>
</dbReference>
<accession>A0A0D6Q785</accession>
<proteinExistence type="predicted"/>
<dbReference type="AlphaFoldDB" id="A0A0D6Q785"/>
<protein>
    <submittedName>
        <fullName evidence="1">Uncharacterized protein</fullName>
    </submittedName>
</protein>
<dbReference type="RefSeq" id="WP_048855534.1">
    <property type="nucleotide sequence ID" value="NZ_BANJ01000008.1"/>
</dbReference>
<evidence type="ECO:0000313" key="1">
    <source>
        <dbReference type="EMBL" id="GAN98646.1"/>
    </source>
</evidence>
<comment type="caution">
    <text evidence="1">The sequence shown here is derived from an EMBL/GenBank/DDBJ whole genome shotgun (WGS) entry which is preliminary data.</text>
</comment>
<organism evidence="1 2">
    <name type="scientific">Komagataeibacter xylinus NBRC 13693</name>
    <dbReference type="NCBI Taxonomy" id="1234668"/>
    <lineage>
        <taxon>Bacteria</taxon>
        <taxon>Pseudomonadati</taxon>
        <taxon>Pseudomonadota</taxon>
        <taxon>Alphaproteobacteria</taxon>
        <taxon>Acetobacterales</taxon>
        <taxon>Acetobacteraceae</taxon>
        <taxon>Komagataeibacter</taxon>
    </lineage>
</organism>